<dbReference type="InterPro" id="IPR036890">
    <property type="entry name" value="HATPase_C_sf"/>
</dbReference>
<feature type="transmembrane region" description="Helical" evidence="9">
    <location>
        <begin position="137"/>
        <end position="155"/>
    </location>
</feature>
<dbReference type="Pfam" id="PF07730">
    <property type="entry name" value="HisKA_3"/>
    <property type="match status" value="1"/>
</dbReference>
<evidence type="ECO:0000259" key="10">
    <source>
        <dbReference type="Pfam" id="PF02518"/>
    </source>
</evidence>
<feature type="transmembrane region" description="Helical" evidence="9">
    <location>
        <begin position="110"/>
        <end position="130"/>
    </location>
</feature>
<sequence length="421" mass="44270">MSASAAAVRARAGVLARIGRVTSSAVRWTGRLRGDRVLRGAALLAAVVLVLVETLLVAAPELPLPLAFALVIVHVGAVPLALRIPNVAAPISLAAALALQWLTADTGSVLWPWSPVLIVTQCLVLGAVAARTTLPVALLHWLIAVVLSAVLAAVLRPASGDETSVDVAVFGSISAALIVVALLLLQWRRVRSELLHERRLAAEEAERRLVAEERTRIARELHDVVAHSLSIITVQSSTARFRHQGFSAEAADEFDRIAAQSREALDEMRGLLRVLRGADDDAERRPQPGLHDIEELVAQARRAGTAIVLEEPSGPWTVGVGPLTGITAYRIVQEATSNAIRHAPGSDVTVSLARVGDDIVVSVVNTATGEPAVDGRAGHGLVGMTERAAIAGGTVRFGPTEEGGFAVEARLPVFVRSGATA</sequence>
<feature type="transmembrane region" description="Helical" evidence="9">
    <location>
        <begin position="167"/>
        <end position="185"/>
    </location>
</feature>
<evidence type="ECO:0000256" key="4">
    <source>
        <dbReference type="ARBA" id="ARBA00022679"/>
    </source>
</evidence>
<keyword evidence="6 12" id="KW-0418">Kinase</keyword>
<dbReference type="PANTHER" id="PTHR24421">
    <property type="entry name" value="NITRATE/NITRITE SENSOR PROTEIN NARX-RELATED"/>
    <property type="match status" value="1"/>
</dbReference>
<dbReference type="PANTHER" id="PTHR24421:SF10">
    <property type="entry name" value="NITRATE_NITRITE SENSOR PROTEIN NARQ"/>
    <property type="match status" value="1"/>
</dbReference>
<dbReference type="OrthoDB" id="227596at2"/>
<proteinExistence type="predicted"/>
<keyword evidence="9" id="KW-1133">Transmembrane helix</keyword>
<evidence type="ECO:0000256" key="7">
    <source>
        <dbReference type="ARBA" id="ARBA00022840"/>
    </source>
</evidence>
<evidence type="ECO:0000256" key="2">
    <source>
        <dbReference type="ARBA" id="ARBA00012438"/>
    </source>
</evidence>
<dbReference type="Gene3D" id="1.20.5.1930">
    <property type="match status" value="1"/>
</dbReference>
<dbReference type="GO" id="GO:0005524">
    <property type="term" value="F:ATP binding"/>
    <property type="evidence" value="ECO:0007669"/>
    <property type="project" value="UniProtKB-KW"/>
</dbReference>
<dbReference type="GO" id="GO:0046983">
    <property type="term" value="F:protein dimerization activity"/>
    <property type="evidence" value="ECO:0007669"/>
    <property type="project" value="InterPro"/>
</dbReference>
<evidence type="ECO:0000259" key="11">
    <source>
        <dbReference type="Pfam" id="PF07730"/>
    </source>
</evidence>
<keyword evidence="9" id="KW-0812">Transmembrane</keyword>
<dbReference type="SUPFAM" id="SSF55874">
    <property type="entry name" value="ATPase domain of HSP90 chaperone/DNA topoisomerase II/histidine kinase"/>
    <property type="match status" value="1"/>
</dbReference>
<keyword evidence="3" id="KW-0597">Phosphoprotein</keyword>
<keyword evidence="9" id="KW-0472">Membrane</keyword>
<dbReference type="Pfam" id="PF02518">
    <property type="entry name" value="HATPase_c"/>
    <property type="match status" value="1"/>
</dbReference>
<gene>
    <name evidence="12" type="ORF">CLV52_2068</name>
</gene>
<dbReference type="AlphaFoldDB" id="A0A4R7FL87"/>
<keyword evidence="4" id="KW-0808">Transferase</keyword>
<reference evidence="12 13" key="1">
    <citation type="submission" date="2019-03" db="EMBL/GenBank/DDBJ databases">
        <title>Genomic Encyclopedia of Archaeal and Bacterial Type Strains, Phase II (KMG-II): from individual species to whole genera.</title>
        <authorList>
            <person name="Goeker M."/>
        </authorList>
    </citation>
    <scope>NUCLEOTIDE SEQUENCE [LARGE SCALE GENOMIC DNA]</scope>
    <source>
        <strain evidence="12 13">DSM 24782</strain>
    </source>
</reference>
<feature type="transmembrane region" description="Helical" evidence="9">
    <location>
        <begin position="37"/>
        <end position="58"/>
    </location>
</feature>
<feature type="domain" description="Signal transduction histidine kinase subgroup 3 dimerisation and phosphoacceptor" evidence="11">
    <location>
        <begin position="213"/>
        <end position="278"/>
    </location>
</feature>
<feature type="domain" description="Histidine kinase/HSP90-like ATPase" evidence="10">
    <location>
        <begin position="328"/>
        <end position="413"/>
    </location>
</feature>
<keyword evidence="5" id="KW-0547">Nucleotide-binding</keyword>
<evidence type="ECO:0000256" key="5">
    <source>
        <dbReference type="ARBA" id="ARBA00022741"/>
    </source>
</evidence>
<keyword evidence="7" id="KW-0067">ATP-binding</keyword>
<comment type="caution">
    <text evidence="12">The sequence shown here is derived from an EMBL/GenBank/DDBJ whole genome shotgun (WGS) entry which is preliminary data.</text>
</comment>
<feature type="transmembrane region" description="Helical" evidence="9">
    <location>
        <begin position="64"/>
        <end position="82"/>
    </location>
</feature>
<accession>A0A4R7FL87</accession>
<evidence type="ECO:0000256" key="1">
    <source>
        <dbReference type="ARBA" id="ARBA00000085"/>
    </source>
</evidence>
<name>A0A4R7FL87_9MICO</name>
<dbReference type="InterPro" id="IPR003594">
    <property type="entry name" value="HATPase_dom"/>
</dbReference>
<organism evidence="12 13">
    <name type="scientific">Amnibacterium kyonggiense</name>
    <dbReference type="NCBI Taxonomy" id="595671"/>
    <lineage>
        <taxon>Bacteria</taxon>
        <taxon>Bacillati</taxon>
        <taxon>Actinomycetota</taxon>
        <taxon>Actinomycetes</taxon>
        <taxon>Micrococcales</taxon>
        <taxon>Microbacteriaceae</taxon>
        <taxon>Amnibacterium</taxon>
    </lineage>
</organism>
<protein>
    <recommendedName>
        <fullName evidence="2">histidine kinase</fullName>
        <ecNumber evidence="2">2.7.13.3</ecNumber>
    </recommendedName>
</protein>
<dbReference type="Gene3D" id="3.30.565.10">
    <property type="entry name" value="Histidine kinase-like ATPase, C-terminal domain"/>
    <property type="match status" value="1"/>
</dbReference>
<dbReference type="InterPro" id="IPR050482">
    <property type="entry name" value="Sensor_HK_TwoCompSys"/>
</dbReference>
<dbReference type="EMBL" id="SOAM01000002">
    <property type="protein sequence ID" value="TDS77128.1"/>
    <property type="molecule type" value="Genomic_DNA"/>
</dbReference>
<dbReference type="EC" id="2.7.13.3" evidence="2"/>
<dbReference type="GO" id="GO:0016020">
    <property type="term" value="C:membrane"/>
    <property type="evidence" value="ECO:0007669"/>
    <property type="project" value="InterPro"/>
</dbReference>
<evidence type="ECO:0000256" key="8">
    <source>
        <dbReference type="ARBA" id="ARBA00023012"/>
    </source>
</evidence>
<dbReference type="InterPro" id="IPR011712">
    <property type="entry name" value="Sig_transdc_His_kin_sub3_dim/P"/>
</dbReference>
<evidence type="ECO:0000256" key="9">
    <source>
        <dbReference type="SAM" id="Phobius"/>
    </source>
</evidence>
<evidence type="ECO:0000313" key="13">
    <source>
        <dbReference type="Proteomes" id="UP000295344"/>
    </source>
</evidence>
<comment type="catalytic activity">
    <reaction evidence="1">
        <text>ATP + protein L-histidine = ADP + protein N-phospho-L-histidine.</text>
        <dbReference type="EC" id="2.7.13.3"/>
    </reaction>
</comment>
<feature type="transmembrane region" description="Helical" evidence="9">
    <location>
        <begin position="87"/>
        <end position="104"/>
    </location>
</feature>
<evidence type="ECO:0000313" key="12">
    <source>
        <dbReference type="EMBL" id="TDS77128.1"/>
    </source>
</evidence>
<dbReference type="RefSeq" id="WP_133766234.1">
    <property type="nucleotide sequence ID" value="NZ_BAAARP010000002.1"/>
</dbReference>
<dbReference type="Proteomes" id="UP000295344">
    <property type="component" value="Unassembled WGS sequence"/>
</dbReference>
<keyword evidence="13" id="KW-1185">Reference proteome</keyword>
<dbReference type="GO" id="GO:0000155">
    <property type="term" value="F:phosphorelay sensor kinase activity"/>
    <property type="evidence" value="ECO:0007669"/>
    <property type="project" value="InterPro"/>
</dbReference>
<keyword evidence="8" id="KW-0902">Two-component regulatory system</keyword>
<evidence type="ECO:0000256" key="3">
    <source>
        <dbReference type="ARBA" id="ARBA00022553"/>
    </source>
</evidence>
<evidence type="ECO:0000256" key="6">
    <source>
        <dbReference type="ARBA" id="ARBA00022777"/>
    </source>
</evidence>
<dbReference type="CDD" id="cd16917">
    <property type="entry name" value="HATPase_UhpB-NarQ-NarX-like"/>
    <property type="match status" value="1"/>
</dbReference>